<dbReference type="Pfam" id="PF00892">
    <property type="entry name" value="EamA"/>
    <property type="match status" value="1"/>
</dbReference>
<feature type="domain" description="EamA" evidence="2">
    <location>
        <begin position="6"/>
        <end position="137"/>
    </location>
</feature>
<evidence type="ECO:0000313" key="3">
    <source>
        <dbReference type="EMBL" id="MBJ6801378.1"/>
    </source>
</evidence>
<protein>
    <submittedName>
        <fullName evidence="3">EamA family transporter</fullName>
    </submittedName>
</protein>
<dbReference type="Gene3D" id="1.10.3730.20">
    <property type="match status" value="1"/>
</dbReference>
<organism evidence="3 4">
    <name type="scientific">Geomonas propionica</name>
    <dbReference type="NCBI Taxonomy" id="2798582"/>
    <lineage>
        <taxon>Bacteria</taxon>
        <taxon>Pseudomonadati</taxon>
        <taxon>Thermodesulfobacteriota</taxon>
        <taxon>Desulfuromonadia</taxon>
        <taxon>Geobacterales</taxon>
        <taxon>Geobacteraceae</taxon>
        <taxon>Geomonas</taxon>
    </lineage>
</organism>
<dbReference type="SUPFAM" id="SSF103481">
    <property type="entry name" value="Multidrug resistance efflux transporter EmrE"/>
    <property type="match status" value="1"/>
</dbReference>
<proteinExistence type="predicted"/>
<keyword evidence="1" id="KW-1133">Transmembrane helix</keyword>
<dbReference type="Proteomes" id="UP000641025">
    <property type="component" value="Unassembled WGS sequence"/>
</dbReference>
<gene>
    <name evidence="3" type="ORF">JFN90_14680</name>
</gene>
<evidence type="ECO:0000256" key="1">
    <source>
        <dbReference type="SAM" id="Phobius"/>
    </source>
</evidence>
<feature type="transmembrane region" description="Helical" evidence="1">
    <location>
        <begin position="32"/>
        <end position="52"/>
    </location>
</feature>
<keyword evidence="1" id="KW-0812">Transmembrane</keyword>
<feature type="transmembrane region" description="Helical" evidence="1">
    <location>
        <begin position="92"/>
        <end position="114"/>
    </location>
</feature>
<keyword evidence="1" id="KW-0472">Membrane</keyword>
<feature type="transmembrane region" description="Helical" evidence="1">
    <location>
        <begin position="64"/>
        <end position="85"/>
    </location>
</feature>
<dbReference type="InterPro" id="IPR037185">
    <property type="entry name" value="EmrE-like"/>
</dbReference>
<sequence length="146" mass="15572">MWNYVTQALTALVSFAFMVLFMTAAVKRGVSVQFSMLVLSLVLTVSFAAWSAGEWGMWPVWKSAVPLLVAAGACSVLGNWAMFLATSSSANAGYALAIIGCQSALVLLLSWWFLGGEMHWLRLVGIATCILGVVIISWPVAPAVKG</sequence>
<dbReference type="InterPro" id="IPR000620">
    <property type="entry name" value="EamA_dom"/>
</dbReference>
<reference evidence="3 4" key="1">
    <citation type="submission" date="2020-12" db="EMBL/GenBank/DDBJ databases">
        <title>Geomonas sp. Red259, isolated from paddy soil.</title>
        <authorList>
            <person name="Xu Z."/>
            <person name="Zhang Z."/>
            <person name="Masuda Y."/>
            <person name="Itoh H."/>
            <person name="Senoo K."/>
        </authorList>
    </citation>
    <scope>NUCLEOTIDE SEQUENCE [LARGE SCALE GENOMIC DNA]</scope>
    <source>
        <strain evidence="3 4">Red259</strain>
    </source>
</reference>
<evidence type="ECO:0000313" key="4">
    <source>
        <dbReference type="Proteomes" id="UP000641025"/>
    </source>
</evidence>
<comment type="caution">
    <text evidence="3">The sequence shown here is derived from an EMBL/GenBank/DDBJ whole genome shotgun (WGS) entry which is preliminary data.</text>
</comment>
<keyword evidence="4" id="KW-1185">Reference proteome</keyword>
<feature type="transmembrane region" description="Helical" evidence="1">
    <location>
        <begin position="6"/>
        <end position="25"/>
    </location>
</feature>
<dbReference type="EMBL" id="JAEMHK010000011">
    <property type="protein sequence ID" value="MBJ6801378.1"/>
    <property type="molecule type" value="Genomic_DNA"/>
</dbReference>
<dbReference type="RefSeq" id="WP_199395875.1">
    <property type="nucleotide sequence ID" value="NZ_JAEMHK010000011.1"/>
</dbReference>
<feature type="transmembrane region" description="Helical" evidence="1">
    <location>
        <begin position="120"/>
        <end position="141"/>
    </location>
</feature>
<evidence type="ECO:0000259" key="2">
    <source>
        <dbReference type="Pfam" id="PF00892"/>
    </source>
</evidence>
<name>A0ABS0YTW9_9BACT</name>
<accession>A0ABS0YTW9</accession>